<evidence type="ECO:0000256" key="1">
    <source>
        <dbReference type="ARBA" id="ARBA00004651"/>
    </source>
</evidence>
<evidence type="ECO:0000313" key="11">
    <source>
        <dbReference type="Proteomes" id="UP000576969"/>
    </source>
</evidence>
<evidence type="ECO:0000256" key="7">
    <source>
        <dbReference type="RuleBase" id="RU363032"/>
    </source>
</evidence>
<reference evidence="10 11" key="1">
    <citation type="submission" date="2020-07" db="EMBL/GenBank/DDBJ databases">
        <title>Sequencing the genomes of 1000 actinobacteria strains.</title>
        <authorList>
            <person name="Klenk H.-P."/>
        </authorList>
    </citation>
    <scope>NUCLEOTIDE SEQUENCE [LARGE SCALE GENOMIC DNA]</scope>
    <source>
        <strain evidence="10 11">DSM 24662</strain>
    </source>
</reference>
<keyword evidence="4 7" id="KW-0812">Transmembrane</keyword>
<keyword evidence="6 7" id="KW-0472">Membrane</keyword>
<accession>A0A7Y9GS22</accession>
<dbReference type="InterPro" id="IPR045621">
    <property type="entry name" value="BPD_transp_1_N"/>
</dbReference>
<dbReference type="RefSeq" id="WP_179492061.1">
    <property type="nucleotide sequence ID" value="NZ_JACCBV010000001.1"/>
</dbReference>
<feature type="transmembrane region" description="Helical" evidence="7">
    <location>
        <begin position="101"/>
        <end position="124"/>
    </location>
</feature>
<feature type="transmembrane region" description="Helical" evidence="7">
    <location>
        <begin position="275"/>
        <end position="301"/>
    </location>
</feature>
<keyword evidence="11" id="KW-1185">Reference proteome</keyword>
<dbReference type="EMBL" id="JACCBV010000001">
    <property type="protein sequence ID" value="NYE21447.1"/>
    <property type="molecule type" value="Genomic_DNA"/>
</dbReference>
<dbReference type="SUPFAM" id="SSF161098">
    <property type="entry name" value="MetI-like"/>
    <property type="match status" value="1"/>
</dbReference>
<dbReference type="CDD" id="cd06261">
    <property type="entry name" value="TM_PBP2"/>
    <property type="match status" value="1"/>
</dbReference>
<evidence type="ECO:0000256" key="3">
    <source>
        <dbReference type="ARBA" id="ARBA00022475"/>
    </source>
</evidence>
<dbReference type="InterPro" id="IPR000515">
    <property type="entry name" value="MetI-like"/>
</dbReference>
<name>A0A7Y9GS22_9MICO</name>
<comment type="subcellular location">
    <subcellularLocation>
        <location evidence="1 7">Cell membrane</location>
        <topology evidence="1 7">Multi-pass membrane protein</topology>
    </subcellularLocation>
</comment>
<dbReference type="PANTHER" id="PTHR43163">
    <property type="entry name" value="DIPEPTIDE TRANSPORT SYSTEM PERMEASE PROTEIN DPPB-RELATED"/>
    <property type="match status" value="1"/>
</dbReference>
<evidence type="ECO:0000256" key="5">
    <source>
        <dbReference type="ARBA" id="ARBA00022989"/>
    </source>
</evidence>
<dbReference type="AlphaFoldDB" id="A0A7Y9GS22"/>
<keyword evidence="2 7" id="KW-0813">Transport</keyword>
<organism evidence="10 11">
    <name type="scientific">Microbacterium immunditiarum</name>
    <dbReference type="NCBI Taxonomy" id="337480"/>
    <lineage>
        <taxon>Bacteria</taxon>
        <taxon>Bacillati</taxon>
        <taxon>Actinomycetota</taxon>
        <taxon>Actinomycetes</taxon>
        <taxon>Micrococcales</taxon>
        <taxon>Microbacteriaceae</taxon>
        <taxon>Microbacterium</taxon>
    </lineage>
</organism>
<dbReference type="Proteomes" id="UP000576969">
    <property type="component" value="Unassembled WGS sequence"/>
</dbReference>
<keyword evidence="3" id="KW-1003">Cell membrane</keyword>
<evidence type="ECO:0000256" key="6">
    <source>
        <dbReference type="ARBA" id="ARBA00023136"/>
    </source>
</evidence>
<comment type="similarity">
    <text evidence="7">Belongs to the binding-protein-dependent transport system permease family.</text>
</comment>
<dbReference type="InterPro" id="IPR035906">
    <property type="entry name" value="MetI-like_sf"/>
</dbReference>
<sequence length="330" mass="35095">MRYALRRAGQAAIVLIAAYTVTFLLLQLLPGDAILIRYDNPELGLSAEQIQQIRINYGVDTPWWQQYLTTLAGYLRGEFGYSTQYGTGVLELIGEALPSTVALAGIGFLVAVILAVAIAFLSTLSPFGWLRRGLQAIPGVFVSIPVFWLGILLIQVFSFGLGWVPIVGADPVVGLILPVLTLAVPISAPLAQILIRSVDEVRLQPFVTVVRAKGASESRVLFTSVARNAILPTLTIAGVLFGELVGGAVVTETVFGRPGIGRVTEQAVANQDIPVLQGIVVLAAFTFIVVNLAVDLLYPVLDPRLRSGSRRANAGTAVPESTPTPVEASA</sequence>
<dbReference type="PROSITE" id="PS50928">
    <property type="entry name" value="ABC_TM1"/>
    <property type="match status" value="1"/>
</dbReference>
<comment type="caution">
    <text evidence="10">The sequence shown here is derived from an EMBL/GenBank/DDBJ whole genome shotgun (WGS) entry which is preliminary data.</text>
</comment>
<feature type="transmembrane region" description="Helical" evidence="7">
    <location>
        <begin position="12"/>
        <end position="29"/>
    </location>
</feature>
<evidence type="ECO:0000259" key="9">
    <source>
        <dbReference type="PROSITE" id="PS50928"/>
    </source>
</evidence>
<feature type="transmembrane region" description="Helical" evidence="7">
    <location>
        <begin position="229"/>
        <end position="255"/>
    </location>
</feature>
<gene>
    <name evidence="10" type="ORF">BJ991_003475</name>
</gene>
<protein>
    <submittedName>
        <fullName evidence="10">Peptide/nickel transport system permease protein</fullName>
    </submittedName>
</protein>
<dbReference type="Gene3D" id="1.10.3720.10">
    <property type="entry name" value="MetI-like"/>
    <property type="match status" value="1"/>
</dbReference>
<evidence type="ECO:0000313" key="10">
    <source>
        <dbReference type="EMBL" id="NYE21447.1"/>
    </source>
</evidence>
<dbReference type="Pfam" id="PF00528">
    <property type="entry name" value="BPD_transp_1"/>
    <property type="match status" value="1"/>
</dbReference>
<evidence type="ECO:0000256" key="4">
    <source>
        <dbReference type="ARBA" id="ARBA00022692"/>
    </source>
</evidence>
<dbReference type="Pfam" id="PF19300">
    <property type="entry name" value="BPD_transp_1_N"/>
    <property type="match status" value="1"/>
</dbReference>
<feature type="region of interest" description="Disordered" evidence="8">
    <location>
        <begin position="310"/>
        <end position="330"/>
    </location>
</feature>
<dbReference type="GO" id="GO:0005886">
    <property type="term" value="C:plasma membrane"/>
    <property type="evidence" value="ECO:0007669"/>
    <property type="project" value="UniProtKB-SubCell"/>
</dbReference>
<dbReference type="GO" id="GO:0055085">
    <property type="term" value="P:transmembrane transport"/>
    <property type="evidence" value="ECO:0007669"/>
    <property type="project" value="InterPro"/>
</dbReference>
<feature type="domain" description="ABC transmembrane type-1" evidence="9">
    <location>
        <begin position="97"/>
        <end position="298"/>
    </location>
</feature>
<evidence type="ECO:0000256" key="2">
    <source>
        <dbReference type="ARBA" id="ARBA00022448"/>
    </source>
</evidence>
<evidence type="ECO:0000256" key="8">
    <source>
        <dbReference type="SAM" id="MobiDB-lite"/>
    </source>
</evidence>
<feature type="transmembrane region" description="Helical" evidence="7">
    <location>
        <begin position="136"/>
        <end position="166"/>
    </location>
</feature>
<proteinExistence type="inferred from homology"/>
<keyword evidence="5 7" id="KW-1133">Transmembrane helix</keyword>
<dbReference type="PANTHER" id="PTHR43163:SF6">
    <property type="entry name" value="DIPEPTIDE TRANSPORT SYSTEM PERMEASE PROTEIN DPPB-RELATED"/>
    <property type="match status" value="1"/>
</dbReference>
<feature type="transmembrane region" description="Helical" evidence="7">
    <location>
        <begin position="172"/>
        <end position="195"/>
    </location>
</feature>